<dbReference type="Proteomes" id="UP001525961">
    <property type="component" value="Unassembled WGS sequence"/>
</dbReference>
<accession>A0ABT2NDJ9</accession>
<evidence type="ECO:0000313" key="2">
    <source>
        <dbReference type="EMBL" id="MCT7980769.1"/>
    </source>
</evidence>
<dbReference type="EMBL" id="JAMXFA010000044">
    <property type="protein sequence ID" value="MCT7980769.1"/>
    <property type="molecule type" value="Genomic_DNA"/>
</dbReference>
<evidence type="ECO:0000259" key="1">
    <source>
        <dbReference type="Pfam" id="PF21828"/>
    </source>
</evidence>
<reference evidence="2 3" key="1">
    <citation type="journal article" date="2022" name="Front. Microbiol.">
        <title>High genomic differentiation and limited gene flow indicate recent cryptic speciation within the genus Laspinema (cyanobacteria).</title>
        <authorList>
            <person name="Stanojkovic A."/>
            <person name="Skoupy S."/>
            <person name="Skaloud P."/>
            <person name="Dvorak P."/>
        </authorList>
    </citation>
    <scope>NUCLEOTIDE SEQUENCE [LARGE SCALE GENOMIC DNA]</scope>
    <source>
        <strain evidence="2 3">D3b</strain>
    </source>
</reference>
<keyword evidence="3" id="KW-1185">Reference proteome</keyword>
<evidence type="ECO:0000313" key="3">
    <source>
        <dbReference type="Proteomes" id="UP001525961"/>
    </source>
</evidence>
<organism evidence="2 3">
    <name type="scientific">Laspinema olomoucense D3b</name>
    <dbReference type="NCBI Taxonomy" id="2953688"/>
    <lineage>
        <taxon>Bacteria</taxon>
        <taxon>Bacillati</taxon>
        <taxon>Cyanobacteriota</taxon>
        <taxon>Cyanophyceae</taxon>
        <taxon>Oscillatoriophycideae</taxon>
        <taxon>Oscillatoriales</taxon>
        <taxon>Laspinemataceae</taxon>
        <taxon>Laspinema</taxon>
        <taxon>Laspinema olomoucense</taxon>
    </lineage>
</organism>
<dbReference type="Pfam" id="PF21828">
    <property type="entry name" value="DUF6888"/>
    <property type="match status" value="1"/>
</dbReference>
<name>A0ABT2NDJ9_9CYAN</name>
<dbReference type="InterPro" id="IPR054181">
    <property type="entry name" value="DUF6888"/>
</dbReference>
<proteinExistence type="predicted"/>
<dbReference type="RefSeq" id="WP_261237079.1">
    <property type="nucleotide sequence ID" value="NZ_JAMXFA010000044.1"/>
</dbReference>
<gene>
    <name evidence="2" type="ORF">NG792_23870</name>
</gene>
<feature type="domain" description="DUF6888" evidence="1">
    <location>
        <begin position="1"/>
        <end position="57"/>
    </location>
</feature>
<comment type="caution">
    <text evidence="2">The sequence shown here is derived from an EMBL/GenBank/DDBJ whole genome shotgun (WGS) entry which is preliminary data.</text>
</comment>
<sequence length="58" mass="6701">MPTAAHLKSLYRISYWLTYVMVQPIHLVCIDERTSNLYVLAGNTDNLEFQITPQGQVF</sequence>
<protein>
    <recommendedName>
        <fullName evidence="1">DUF6888 domain-containing protein</fullName>
    </recommendedName>
</protein>